<dbReference type="EMBL" id="JAWDJW010006441">
    <property type="protein sequence ID" value="KAK3064717.1"/>
    <property type="molecule type" value="Genomic_DNA"/>
</dbReference>
<evidence type="ECO:0000313" key="1">
    <source>
        <dbReference type="EMBL" id="KAK3064717.1"/>
    </source>
</evidence>
<comment type="caution">
    <text evidence="1">The sequence shown here is derived from an EMBL/GenBank/DDBJ whole genome shotgun (WGS) entry which is preliminary data.</text>
</comment>
<evidence type="ECO:0000313" key="2">
    <source>
        <dbReference type="Proteomes" id="UP001186974"/>
    </source>
</evidence>
<sequence>MPLVRQWWLFTVAVYISQLRPTIELHKINQFELEGRDWKYVENKTLASGRGLDAHFVKSCRAMKEAASTWGDEFSFYLKAAVRFSSEFNGWGGFGPLDEEGMDLREREKDRNYMEVDPTDR</sequence>
<organism evidence="1 2">
    <name type="scientific">Coniosporium uncinatum</name>
    <dbReference type="NCBI Taxonomy" id="93489"/>
    <lineage>
        <taxon>Eukaryota</taxon>
        <taxon>Fungi</taxon>
        <taxon>Dikarya</taxon>
        <taxon>Ascomycota</taxon>
        <taxon>Pezizomycotina</taxon>
        <taxon>Dothideomycetes</taxon>
        <taxon>Dothideomycetes incertae sedis</taxon>
        <taxon>Coniosporium</taxon>
    </lineage>
</organism>
<keyword evidence="2" id="KW-1185">Reference proteome</keyword>
<name>A0ACC3DB50_9PEZI</name>
<reference evidence="1" key="1">
    <citation type="submission" date="2024-09" db="EMBL/GenBank/DDBJ databases">
        <title>Black Yeasts Isolated from many extreme environments.</title>
        <authorList>
            <person name="Coleine C."/>
            <person name="Stajich J.E."/>
            <person name="Selbmann L."/>
        </authorList>
    </citation>
    <scope>NUCLEOTIDE SEQUENCE</scope>
    <source>
        <strain evidence="1">CCFEE 5737</strain>
    </source>
</reference>
<dbReference type="Proteomes" id="UP001186974">
    <property type="component" value="Unassembled WGS sequence"/>
</dbReference>
<gene>
    <name evidence="1" type="ORF">LTS18_004580</name>
</gene>
<protein>
    <submittedName>
        <fullName evidence="1">Uncharacterized protein</fullName>
    </submittedName>
</protein>
<accession>A0ACC3DB50</accession>
<proteinExistence type="predicted"/>